<evidence type="ECO:0000256" key="2">
    <source>
        <dbReference type="ARBA" id="ARBA00005417"/>
    </source>
</evidence>
<evidence type="ECO:0000256" key="6">
    <source>
        <dbReference type="ARBA" id="ARBA00022741"/>
    </source>
</evidence>
<sequence>MSGGIVTAGDRIVSARGLTVDYLVDREQRRAVHGLDLDIRAGEAFGLVGESGSGKSTVALALTRYLPAGSRVRADELLVDGVDVLRLDAARLRAYRRDRIGVVYQEPARALNPTATVGAQVAETHRLRGIDRRDVRARTVRSLEEVALPDPELLAGRYPHELSGGQQQRVMIAMALAARPQLLILDEPTTGLDSEVQAGVLALITRLQSEIGFASLLISHDLPLVAAHCDRVAVLESGHLVETTTSAELTAVPAHPYTRELVAAIPPIDGPARPEPARVGSPILTASGISKRYGAHLALDGVDLQLHPGETLGVVGESGSGKTTLGRVLAGLVSHDGTVAVDAASAPPPVQVVFQSPDASLNPRRSVRQTLRRSIQLLGGDTTPEELVVRTGLPLDVLDKLPGRLSGGQKQRVAIARAFAGRSPVIVCDEPTSALDVSVQATILDLLIELQERTGVAYVFISHDLAVVRRISHRVAVMQQGRIVETAPAASIFRDGQHPYTRRLIAAAHRLAPAVAE</sequence>
<dbReference type="Pfam" id="PF00005">
    <property type="entry name" value="ABC_tran"/>
    <property type="match status" value="2"/>
</dbReference>
<dbReference type="InterPro" id="IPR017871">
    <property type="entry name" value="ABC_transporter-like_CS"/>
</dbReference>
<gene>
    <name evidence="11" type="ORF">Microterr_24680</name>
</gene>
<organism evidence="11 12">
    <name type="scientific">Microbacterium terricola</name>
    <dbReference type="NCBI Taxonomy" id="344163"/>
    <lineage>
        <taxon>Bacteria</taxon>
        <taxon>Bacillati</taxon>
        <taxon>Actinomycetota</taxon>
        <taxon>Actinomycetes</taxon>
        <taxon>Micrococcales</taxon>
        <taxon>Microbacteriaceae</taxon>
        <taxon>Microbacterium</taxon>
    </lineage>
</organism>
<evidence type="ECO:0000259" key="10">
    <source>
        <dbReference type="PROSITE" id="PS50893"/>
    </source>
</evidence>
<evidence type="ECO:0000256" key="7">
    <source>
        <dbReference type="ARBA" id="ARBA00022840"/>
    </source>
</evidence>
<proteinExistence type="inferred from homology"/>
<evidence type="ECO:0000256" key="9">
    <source>
        <dbReference type="ARBA" id="ARBA00023136"/>
    </source>
</evidence>
<feature type="domain" description="ABC transporter" evidence="10">
    <location>
        <begin position="15"/>
        <end position="262"/>
    </location>
</feature>
<evidence type="ECO:0000256" key="3">
    <source>
        <dbReference type="ARBA" id="ARBA00022448"/>
    </source>
</evidence>
<dbReference type="InterPro" id="IPR027417">
    <property type="entry name" value="P-loop_NTPase"/>
</dbReference>
<dbReference type="RefSeq" id="WP_263797609.1">
    <property type="nucleotide sequence ID" value="NZ_AP027141.1"/>
</dbReference>
<reference evidence="11 12" key="1">
    <citation type="submission" date="2022-12" db="EMBL/GenBank/DDBJ databases">
        <title>Microbacterium terricola strain KV-448 chromosome, complete genome.</title>
        <authorList>
            <person name="Oshima T."/>
            <person name="Moriya T."/>
            <person name="Bessho Y."/>
        </authorList>
    </citation>
    <scope>NUCLEOTIDE SEQUENCE [LARGE SCALE GENOMIC DNA]</scope>
    <source>
        <strain evidence="11 12">KV-448</strain>
    </source>
</reference>
<dbReference type="InterPro" id="IPR050388">
    <property type="entry name" value="ABC_Ni/Peptide_Import"/>
</dbReference>
<dbReference type="PROSITE" id="PS00211">
    <property type="entry name" value="ABC_TRANSPORTER_1"/>
    <property type="match status" value="2"/>
</dbReference>
<evidence type="ECO:0000256" key="8">
    <source>
        <dbReference type="ARBA" id="ARBA00022967"/>
    </source>
</evidence>
<dbReference type="GO" id="GO:0005524">
    <property type="term" value="F:ATP binding"/>
    <property type="evidence" value="ECO:0007669"/>
    <property type="project" value="UniProtKB-KW"/>
</dbReference>
<dbReference type="SUPFAM" id="SSF52540">
    <property type="entry name" value="P-loop containing nucleoside triphosphate hydrolases"/>
    <property type="match status" value="2"/>
</dbReference>
<evidence type="ECO:0000256" key="1">
    <source>
        <dbReference type="ARBA" id="ARBA00004202"/>
    </source>
</evidence>
<dbReference type="SMART" id="SM00382">
    <property type="entry name" value="AAA"/>
    <property type="match status" value="2"/>
</dbReference>
<dbReference type="Proteomes" id="UP001317779">
    <property type="component" value="Chromosome"/>
</dbReference>
<keyword evidence="12" id="KW-1185">Reference proteome</keyword>
<keyword evidence="3" id="KW-0813">Transport</keyword>
<keyword evidence="7 11" id="KW-0067">ATP-binding</keyword>
<dbReference type="PANTHER" id="PTHR43297:SF14">
    <property type="entry name" value="ATPASE AAA-TYPE CORE DOMAIN-CONTAINING PROTEIN"/>
    <property type="match status" value="1"/>
</dbReference>
<comment type="similarity">
    <text evidence="2">Belongs to the ABC transporter superfamily.</text>
</comment>
<dbReference type="Gene3D" id="3.40.50.300">
    <property type="entry name" value="P-loop containing nucleotide triphosphate hydrolases"/>
    <property type="match status" value="2"/>
</dbReference>
<dbReference type="CDD" id="cd03257">
    <property type="entry name" value="ABC_NikE_OppD_transporters"/>
    <property type="match status" value="2"/>
</dbReference>
<evidence type="ECO:0000256" key="4">
    <source>
        <dbReference type="ARBA" id="ARBA00022475"/>
    </source>
</evidence>
<dbReference type="Pfam" id="PF08352">
    <property type="entry name" value="oligo_HPY"/>
    <property type="match status" value="2"/>
</dbReference>
<dbReference type="PANTHER" id="PTHR43297">
    <property type="entry name" value="OLIGOPEPTIDE TRANSPORT ATP-BINDING PROTEIN APPD"/>
    <property type="match status" value="1"/>
</dbReference>
<evidence type="ECO:0000256" key="5">
    <source>
        <dbReference type="ARBA" id="ARBA00022519"/>
    </source>
</evidence>
<dbReference type="InterPro" id="IPR013563">
    <property type="entry name" value="Oligopep_ABC_C"/>
</dbReference>
<evidence type="ECO:0000313" key="12">
    <source>
        <dbReference type="Proteomes" id="UP001317779"/>
    </source>
</evidence>
<keyword evidence="8" id="KW-1278">Translocase</keyword>
<keyword evidence="4" id="KW-1003">Cell membrane</keyword>
<evidence type="ECO:0000313" key="11">
    <source>
        <dbReference type="EMBL" id="BDV31808.1"/>
    </source>
</evidence>
<name>A0ABM8E1I2_9MICO</name>
<keyword evidence="9" id="KW-0472">Membrane</keyword>
<dbReference type="EMBL" id="AP027141">
    <property type="protein sequence ID" value="BDV31808.1"/>
    <property type="molecule type" value="Genomic_DNA"/>
</dbReference>
<accession>A0ABM8E1I2</accession>
<dbReference type="InterPro" id="IPR003439">
    <property type="entry name" value="ABC_transporter-like_ATP-bd"/>
</dbReference>
<feature type="domain" description="ABC transporter" evidence="10">
    <location>
        <begin position="284"/>
        <end position="505"/>
    </location>
</feature>
<comment type="subcellular location">
    <subcellularLocation>
        <location evidence="1">Cell membrane</location>
        <topology evidence="1">Peripheral membrane protein</topology>
    </subcellularLocation>
</comment>
<keyword evidence="6" id="KW-0547">Nucleotide-binding</keyword>
<protein>
    <submittedName>
        <fullName evidence="11">ABC transporter ATP-binding protein</fullName>
    </submittedName>
</protein>
<dbReference type="PROSITE" id="PS50893">
    <property type="entry name" value="ABC_TRANSPORTER_2"/>
    <property type="match status" value="2"/>
</dbReference>
<keyword evidence="5" id="KW-0997">Cell inner membrane</keyword>
<dbReference type="InterPro" id="IPR003593">
    <property type="entry name" value="AAA+_ATPase"/>
</dbReference>